<dbReference type="GO" id="GO:0070847">
    <property type="term" value="C:core mediator complex"/>
    <property type="evidence" value="ECO:0007669"/>
    <property type="project" value="TreeGrafter"/>
</dbReference>
<dbReference type="GO" id="GO:0016592">
    <property type="term" value="C:mediator complex"/>
    <property type="evidence" value="ECO:0007669"/>
    <property type="project" value="InterPro"/>
</dbReference>
<evidence type="ECO:0000256" key="4">
    <source>
        <dbReference type="ARBA" id="ARBA00023163"/>
    </source>
</evidence>
<reference evidence="6" key="1">
    <citation type="submission" date="2022-11" db="EMBL/GenBank/DDBJ databases">
        <authorList>
            <person name="Kikuchi T."/>
        </authorList>
    </citation>
    <scope>NUCLEOTIDE SEQUENCE</scope>
    <source>
        <strain evidence="6">PS1010</strain>
    </source>
</reference>
<dbReference type="PANTHER" id="PTHR13114:SF7">
    <property type="entry name" value="MEDIATOR OF RNA POLYMERASE II TRANSCRIPTION SUBUNIT 17"/>
    <property type="match status" value="1"/>
</dbReference>
<keyword evidence="4" id="KW-0804">Transcription</keyword>
<evidence type="ECO:0008006" key="8">
    <source>
        <dbReference type="Google" id="ProtNLM"/>
    </source>
</evidence>
<evidence type="ECO:0000256" key="2">
    <source>
        <dbReference type="ARBA" id="ARBA00005635"/>
    </source>
</evidence>
<keyword evidence="5" id="KW-0539">Nucleus</keyword>
<dbReference type="AlphaFoldDB" id="A0A9P1IW30"/>
<keyword evidence="7" id="KW-1185">Reference proteome</keyword>
<accession>A0A9P1IW30</accession>
<gene>
    <name evidence="6" type="ORF">CAMP_LOCUS13844</name>
</gene>
<evidence type="ECO:0000313" key="7">
    <source>
        <dbReference type="Proteomes" id="UP001152747"/>
    </source>
</evidence>
<name>A0A9P1IW30_9PELO</name>
<dbReference type="InterPro" id="IPR019313">
    <property type="entry name" value="Mediator_Med17"/>
</dbReference>
<dbReference type="Proteomes" id="UP001152747">
    <property type="component" value="Unassembled WGS sequence"/>
</dbReference>
<evidence type="ECO:0000256" key="3">
    <source>
        <dbReference type="ARBA" id="ARBA00023015"/>
    </source>
</evidence>
<evidence type="ECO:0000313" key="6">
    <source>
        <dbReference type="EMBL" id="CAI5451207.1"/>
    </source>
</evidence>
<sequence length="677" mass="77827">MSRCKIFILVSLILKKQNERSAMNPMPGVSFTAPPPPPPIPQGVELVLEASDQWKIQEIGYDGVEKYIKPETFTDNVGKLARKIDWMKIVGSDVPTNSTNELDDENVEKKTKPSEDLVVPEVGPWSFVAKQLHESLQQLNVLLDNLNIAKNTDYMKPLTVLDPISNFETNAEMINIGKGTQWIWKRRAIQEAASVLENAGKQRQRAASSLGLSDEYMSHMQRTQFFEELKEMRDFWRVRKTGDRIYGDLSYNIFGTKYETHTLFDINRRNVGKNETSNESILEVSVPKDLTRRTMLNVSIIKDEVQSGNMYSSGNDEHEIYLKNCGVKEKDKFVHWKDALKWAQNTLFCRDTFNNLCKDAIKLRNRLSVIRDNVLLISLFDDYLLRVELKFYPFEKGELEEEGDKYLNRILRELVVSFECTKFLRPQMFTSSAITHLPESLDMRGSMAYSADEIKIKAIKPKTLLERLLDMAGHYHLVNLTGKIVEKCASQTRDPCLTHRWVQSGRKLSKLTVYMSSKDYEPVLGSMRNAFNVDVTTDCVIVESKEGVKMICHRDPEQIMYSFNYCVCTYSISLISLLAKNMWTTPFHTLHANIHALDDEGKPAPNLILCNQDATQSVLFVFRVGKEPEIRIRKFVVNDATMKPEEHKWRKLNYEKLAGSTLCRKVDVLLAFLRDAP</sequence>
<dbReference type="GO" id="GO:0006357">
    <property type="term" value="P:regulation of transcription by RNA polymerase II"/>
    <property type="evidence" value="ECO:0007669"/>
    <property type="project" value="InterPro"/>
</dbReference>
<comment type="caution">
    <text evidence="6">The sequence shown here is derived from an EMBL/GenBank/DDBJ whole genome shotgun (WGS) entry which is preliminary data.</text>
</comment>
<organism evidence="6 7">
    <name type="scientific">Caenorhabditis angaria</name>
    <dbReference type="NCBI Taxonomy" id="860376"/>
    <lineage>
        <taxon>Eukaryota</taxon>
        <taxon>Metazoa</taxon>
        <taxon>Ecdysozoa</taxon>
        <taxon>Nematoda</taxon>
        <taxon>Chromadorea</taxon>
        <taxon>Rhabditida</taxon>
        <taxon>Rhabditina</taxon>
        <taxon>Rhabditomorpha</taxon>
        <taxon>Rhabditoidea</taxon>
        <taxon>Rhabditidae</taxon>
        <taxon>Peloderinae</taxon>
        <taxon>Caenorhabditis</taxon>
    </lineage>
</organism>
<dbReference type="GO" id="GO:0003712">
    <property type="term" value="F:transcription coregulator activity"/>
    <property type="evidence" value="ECO:0007669"/>
    <property type="project" value="InterPro"/>
</dbReference>
<dbReference type="PANTHER" id="PTHR13114">
    <property type="entry name" value="MEDIATOR OF RNA POLYMERASE II TRANSCRIPTION SUBUNIT 17"/>
    <property type="match status" value="1"/>
</dbReference>
<comment type="subcellular location">
    <subcellularLocation>
        <location evidence="1">Nucleus</location>
    </subcellularLocation>
</comment>
<evidence type="ECO:0000256" key="1">
    <source>
        <dbReference type="ARBA" id="ARBA00004123"/>
    </source>
</evidence>
<dbReference type="OrthoDB" id="10058398at2759"/>
<dbReference type="EMBL" id="CANHGI010000005">
    <property type="protein sequence ID" value="CAI5451207.1"/>
    <property type="molecule type" value="Genomic_DNA"/>
</dbReference>
<keyword evidence="3" id="KW-0805">Transcription regulation</keyword>
<proteinExistence type="inferred from homology"/>
<evidence type="ECO:0000256" key="5">
    <source>
        <dbReference type="ARBA" id="ARBA00023242"/>
    </source>
</evidence>
<protein>
    <recommendedName>
        <fullName evidence="8">Mediator of RNA polymerase II transcription subunit 17</fullName>
    </recommendedName>
</protein>
<comment type="similarity">
    <text evidence="2">Belongs to the Mediator complex subunit 17 family.</text>
</comment>